<proteinExistence type="predicted"/>
<feature type="region of interest" description="Disordered" evidence="3">
    <location>
        <begin position="1070"/>
        <end position="1275"/>
    </location>
</feature>
<dbReference type="RefSeq" id="WP_207325208.1">
    <property type="nucleotide sequence ID" value="NZ_CP071504.1"/>
</dbReference>
<evidence type="ECO:0000256" key="2">
    <source>
        <dbReference type="ARBA" id="ARBA00022837"/>
    </source>
</evidence>
<dbReference type="PANTHER" id="PTHR10199">
    <property type="entry name" value="THROMBOSPONDIN"/>
    <property type="match status" value="1"/>
</dbReference>
<keyword evidence="7" id="KW-1185">Reference proteome</keyword>
<feature type="compositionally biased region" description="Acidic residues" evidence="3">
    <location>
        <begin position="1189"/>
        <end position="1216"/>
    </location>
</feature>
<dbReference type="GO" id="GO:0005509">
    <property type="term" value="F:calcium ion binding"/>
    <property type="evidence" value="ECO:0007669"/>
    <property type="project" value="InterPro"/>
</dbReference>
<dbReference type="Gene3D" id="3.30.420.430">
    <property type="match status" value="1"/>
</dbReference>
<dbReference type="InterPro" id="IPR015919">
    <property type="entry name" value="Cadherin-like_sf"/>
</dbReference>
<keyword evidence="2" id="KW-0106">Calcium</keyword>
<dbReference type="InterPro" id="IPR013783">
    <property type="entry name" value="Ig-like_fold"/>
</dbReference>
<dbReference type="Pfam" id="PF17963">
    <property type="entry name" value="Big_9"/>
    <property type="match status" value="1"/>
</dbReference>
<dbReference type="Gene3D" id="2.60.40.2810">
    <property type="match status" value="1"/>
</dbReference>
<dbReference type="InterPro" id="IPR003367">
    <property type="entry name" value="Thrombospondin_3-like_rpt"/>
</dbReference>
<dbReference type="Pfam" id="PF17164">
    <property type="entry name" value="DUF5122"/>
    <property type="match status" value="7"/>
</dbReference>
<dbReference type="SUPFAM" id="SSF101898">
    <property type="entry name" value="NHL repeat"/>
    <property type="match status" value="1"/>
</dbReference>
<sequence length="1986" mass="205755">MSKQFKINKLSGLITAAVLGTLSSTAALAAIHLDTTMGEAASFKIVSLDGGAGAFDSTFDVPDRVAVDAEGRVLMVGGTSPGVELNNVIYIERRLGDNSLDPSFGSGGKVTISDVNYSLYGSVVTLDSQGRILVAGYSNNSELRLYRLLADGSIDTSFGEGGETRFTLNNKAPDVTSILTDAQGRVYVGGRLYQSATGNDAFIARFGADGYLDTSFNGSGFQIMGADGDDIINALAFARDGALLASGHIDFKSTLFRFSEDGTLDANFGGSGQVTVSRLATQSNQSYDLAVDAGGKILVTTTESVSDSDTTELFNLYRYNADGTLDTSFADNGWFGLDVSGLGSGGQNTSTQIKIDNQGRILLGGKIWVGNGNNGATSHMALLRLTAAGQLDTSFGESGIGNYYLEPGNTNSDPLLIHQDAAGNLDIFSHQNGNEGDDLGWSKVDGDGHATRPFAKDGVVMEGAADLTLPFDYFEDYYLVRVDAEGRTLVAGYASDSSKTTGDDIILRRYNVDGSLDTSFASGGSYQLDVGSNDYPQDLQIDAAGNIWLLGQAAWNVTGFYLMKLNADGQPDTGFGSGGLLDMPNTVKPKGLMLHADGSMIVAGDKYSLARLNADGSLDTGFGNSGIFAAAGLGGNDHAAIAGEDSQGRILLTGRQYTGNDHAMAMRVNADGTLDTSYGTDGVVIYDLPSELSTWGDTYVEEAMVEGDNLLWVLNGGSSNTDNPNYLLRLDATGAVDSSFNGGNPLQFGVGQQLYLRDMQKDSAGRFLFAGWVSTDNYDLSYVQRLNADGTPDESFATGGVQTFDFGAGVDFESLAIKPNGDLVAATYYMLNSDRGMLVHLTENSPPVISGNPATSINQDAAYSFIPTAADPENDNLSFSIQNKPAWASFDTATGALTGTPGYADVGNFSDIVISVSDGKLSASLAAFNISVANVNDAPTGEVTIAASSPNGQTLIASNTLADLDGMGTVGYIWSRDGIEIANGAQYTLVLADKDHNISVNAYYTDGFGTIESVDSAVTTATADFFNADADGDNLSNAEELALGTDYTKADSDADGVNDDVDAFPLDINESVDTDQDGIGNNADTDDDNDGVLDVNDAFPLDATETVDTDNDGIGNNADTDDDNDGVLDVNDAFPLDATESVDTDNDGTGNNADTDDDNDGVLDVNDAFPLDAAESLDTDQDGIGNNADTDDDNDGVPDSEDALPLDPTETVDTDGDGIGNNADTDDDNDGVADTEDAFPLDASESVDTDQDGIGNNADLDDDNDGIPDVDDSAPLDPKVGDSLAPVFAALEPLVFEAEGPTTLVTLPMPVVTDNNSHAPSVSSDLQGGLSLGEHIITWTATDYAGNQSTAEQSVTIVDTTAPVFAELQPLELNATGRLTDVAAALSAMADDLVDGEVSAEIVGDKQLVSGLHQLELKASDSAGNVATARLEVSILPKLELVASLPVEAGGDYQVPVSLSGLAPAYPVDISYSLSVDGALVSQGNAGIASGTDGKLPVTVPATVGVNSTVSLNIDEVTHAFAPEATASKLAVIAQNLAPSMTLQLSQQDVVGNLVDPANGTVMLNVAVSDVNQGDSHSVSFEVLDQAFGGTVTLDGLGFEFDPSELAAGSYAIEVTVTESNRAEPLSSKRRLSFVVQTLAPLTDSDSDGDGIADNLEGYGDSDGDGIADYLDNDSNTARLPLGDNKEPMQTTPGIQLSLGSLVSAANGSAGSGAALSNEQLAALLANDPTAANTTDGHYVAATPLLDFSLSGLSEAGQSVSVVIPLPSGVLLPEGAVYRKYNTTQGWFSFVEDANNHVGSAPLDANGNCPAPGAAAYGQGLMAGDQCIQLVLEDGGPNDADFSANGAIDDPGVISTETQNRAPVVVDDVATTMAGQTLVIDVLANDSDPDGDSLTLVGATVDQGRVVVTFNNQLGYIPAVGFSGTATITYQVSDGMGGSSEGQLQVTVTPAPVVEPVENDKGGSLPLWSVLLGLLGLLGLRRRKAK</sequence>
<feature type="compositionally biased region" description="Acidic residues" evidence="3">
    <location>
        <begin position="1224"/>
        <end position="1251"/>
    </location>
</feature>
<feature type="signal peptide" evidence="4">
    <location>
        <begin position="1"/>
        <end position="29"/>
    </location>
</feature>
<dbReference type="NCBIfam" id="TIGR02608">
    <property type="entry name" value="delta_60_rpt"/>
    <property type="match status" value="11"/>
</dbReference>
<dbReference type="EMBL" id="CP071504">
    <property type="protein sequence ID" value="QSX30337.1"/>
    <property type="molecule type" value="Genomic_DNA"/>
</dbReference>
<evidence type="ECO:0000259" key="5">
    <source>
        <dbReference type="SMART" id="SM00736"/>
    </source>
</evidence>
<reference evidence="6 7" key="1">
    <citation type="submission" date="2021-03" db="EMBL/GenBank/DDBJ databases">
        <title>Novel species identification of genus Shewanella.</title>
        <authorList>
            <person name="Liu G."/>
            <person name="Zhang Q."/>
        </authorList>
    </citation>
    <scope>NUCLEOTIDE SEQUENCE [LARGE SCALE GENOMIC DNA]</scope>
    <source>
        <strain evidence="6 7">FJAT-53726</strain>
    </source>
</reference>
<name>A0A974XKY6_9GAMM</name>
<evidence type="ECO:0000313" key="7">
    <source>
        <dbReference type="Proteomes" id="UP000663281"/>
    </source>
</evidence>
<feature type="domain" description="Dystroglycan-type cadherin-like" evidence="5">
    <location>
        <begin position="847"/>
        <end position="939"/>
    </location>
</feature>
<dbReference type="Gene3D" id="4.10.1080.10">
    <property type="entry name" value="TSP type-3 repeat"/>
    <property type="match status" value="2"/>
</dbReference>
<dbReference type="Gene3D" id="2.60.40.2700">
    <property type="match status" value="1"/>
</dbReference>
<dbReference type="InterPro" id="IPR013431">
    <property type="entry name" value="Delta_60_rpt"/>
</dbReference>
<dbReference type="SUPFAM" id="SSF103647">
    <property type="entry name" value="TSP type-3 repeat"/>
    <property type="match status" value="3"/>
</dbReference>
<dbReference type="SMART" id="SM00736">
    <property type="entry name" value="CADG"/>
    <property type="match status" value="1"/>
</dbReference>
<dbReference type="SUPFAM" id="SSF49313">
    <property type="entry name" value="Cadherin-like"/>
    <property type="match status" value="1"/>
</dbReference>
<dbReference type="GO" id="GO:0007155">
    <property type="term" value="P:cell adhesion"/>
    <property type="evidence" value="ECO:0007669"/>
    <property type="project" value="InterPro"/>
</dbReference>
<dbReference type="KEGG" id="scyp:JYB88_01340"/>
<feature type="chain" id="PRO_5036894052" evidence="4">
    <location>
        <begin position="30"/>
        <end position="1986"/>
    </location>
</feature>
<dbReference type="Gene3D" id="2.80.10.50">
    <property type="match status" value="5"/>
</dbReference>
<protein>
    <submittedName>
        <fullName evidence="6">Cadherin-like domain-containing protein</fullName>
    </submittedName>
</protein>
<evidence type="ECO:0000256" key="3">
    <source>
        <dbReference type="SAM" id="MobiDB-lite"/>
    </source>
</evidence>
<feature type="compositionally biased region" description="Acidic residues" evidence="3">
    <location>
        <begin position="1259"/>
        <end position="1274"/>
    </location>
</feature>
<dbReference type="Pfam" id="PF05345">
    <property type="entry name" value="He_PIG"/>
    <property type="match status" value="1"/>
</dbReference>
<keyword evidence="1 4" id="KW-0732">Signal</keyword>
<accession>A0A974XKY6</accession>
<dbReference type="InterPro" id="IPR028974">
    <property type="entry name" value="TSP_type-3_rpt"/>
</dbReference>
<dbReference type="SUPFAM" id="SSF63829">
    <property type="entry name" value="Calcium-dependent phosphotriesterase"/>
    <property type="match status" value="1"/>
</dbReference>
<gene>
    <name evidence="6" type="ORF">JYB88_01340</name>
</gene>
<dbReference type="Pfam" id="PF02412">
    <property type="entry name" value="TSP_3"/>
    <property type="match status" value="1"/>
</dbReference>
<dbReference type="Gene3D" id="2.60.40.10">
    <property type="entry name" value="Immunoglobulins"/>
    <property type="match status" value="1"/>
</dbReference>
<feature type="region of interest" description="Disordered" evidence="3">
    <location>
        <begin position="1645"/>
        <end position="1693"/>
    </location>
</feature>
<dbReference type="Proteomes" id="UP000663281">
    <property type="component" value="Chromosome"/>
</dbReference>
<dbReference type="InterPro" id="IPR006644">
    <property type="entry name" value="Cadg"/>
</dbReference>
<evidence type="ECO:0000256" key="4">
    <source>
        <dbReference type="SAM" id="SignalP"/>
    </source>
</evidence>
<evidence type="ECO:0000313" key="6">
    <source>
        <dbReference type="EMBL" id="QSX30337.1"/>
    </source>
</evidence>
<organism evidence="6 7">
    <name type="scientific">Shewanella cyperi</name>
    <dbReference type="NCBI Taxonomy" id="2814292"/>
    <lineage>
        <taxon>Bacteria</taxon>
        <taxon>Pseudomonadati</taxon>
        <taxon>Pseudomonadota</taxon>
        <taxon>Gammaproteobacteria</taxon>
        <taxon>Alteromonadales</taxon>
        <taxon>Shewanellaceae</taxon>
        <taxon>Shewanella</taxon>
    </lineage>
</organism>
<dbReference type="GO" id="GO:0016020">
    <property type="term" value="C:membrane"/>
    <property type="evidence" value="ECO:0007669"/>
    <property type="project" value="InterPro"/>
</dbReference>
<evidence type="ECO:0000256" key="1">
    <source>
        <dbReference type="ARBA" id="ARBA00022729"/>
    </source>
</evidence>